<evidence type="ECO:0000256" key="5">
    <source>
        <dbReference type="SAM" id="MobiDB-lite"/>
    </source>
</evidence>
<keyword evidence="4" id="KW-0699">rRNA-binding</keyword>
<dbReference type="InterPro" id="IPR020814">
    <property type="entry name" value="Ribosomal_S6_plastid/chlpt"/>
</dbReference>
<keyword evidence="4 6" id="KW-0689">Ribosomal protein</keyword>
<dbReference type="Proteomes" id="UP001622612">
    <property type="component" value="Chromosome"/>
</dbReference>
<dbReference type="Pfam" id="PF01250">
    <property type="entry name" value="Ribosomal_S6"/>
    <property type="match status" value="1"/>
</dbReference>
<comment type="similarity">
    <text evidence="1 4">Belongs to the bacterial ribosomal protein bS6 family.</text>
</comment>
<evidence type="ECO:0000313" key="6">
    <source>
        <dbReference type="EMBL" id="WYM97331.1"/>
    </source>
</evidence>
<dbReference type="InterPro" id="IPR035980">
    <property type="entry name" value="Ribosomal_bS6_sf"/>
</dbReference>
<keyword evidence="4" id="KW-0687">Ribonucleoprotein</keyword>
<protein>
    <recommendedName>
        <fullName evidence="3 4">Small ribosomal subunit protein bS6</fullName>
    </recommendedName>
</protein>
<evidence type="ECO:0000256" key="3">
    <source>
        <dbReference type="ARBA" id="ARBA00035294"/>
    </source>
</evidence>
<evidence type="ECO:0000313" key="7">
    <source>
        <dbReference type="Proteomes" id="UP001622612"/>
    </source>
</evidence>
<dbReference type="GO" id="GO:0005840">
    <property type="term" value="C:ribosome"/>
    <property type="evidence" value="ECO:0007669"/>
    <property type="project" value="UniProtKB-KW"/>
</dbReference>
<dbReference type="SUPFAM" id="SSF54995">
    <property type="entry name" value="Ribosomal protein S6"/>
    <property type="match status" value="1"/>
</dbReference>
<dbReference type="InterPro" id="IPR000529">
    <property type="entry name" value="Ribosomal_bS6"/>
</dbReference>
<name>A0ABZ2TQX2_9BACT</name>
<reference evidence="6" key="1">
    <citation type="submission" date="2021-11" db="EMBL/GenBank/DDBJ databases">
        <title>The first genome sequence of unculturable Mycoplasma faucium obtained by de novo assembly of metagenomic reads.</title>
        <authorList>
            <person name="Sabat A.J."/>
            <person name="Bathoorn E."/>
            <person name="Akkerboom V."/>
            <person name="Friedrich A.W."/>
        </authorList>
    </citation>
    <scope>NUCLEOTIDE SEQUENCE [LARGE SCALE GENOMIC DNA]</scope>
    <source>
        <strain evidence="6">UMCG-MFM1</strain>
    </source>
</reference>
<dbReference type="RefSeq" id="WP_405311721.1">
    <property type="nucleotide sequence ID" value="NZ_CP088155.1"/>
</dbReference>
<evidence type="ECO:0000256" key="1">
    <source>
        <dbReference type="ARBA" id="ARBA00009512"/>
    </source>
</evidence>
<sequence>MSNYEIMILTNTEMLESDLTKLLTSTLKVKDVKLNKLERNELVYPIKKQTRANYYVVNLKIDPSLIAELTRKFNIAKLILRYLIINLDTEKGLKPKKASRFNKFHKFNKFSQSNNYANKQNKTSEENAENISKENVEKSTFSKQPVAEQNKETKKVVVKKLTATKTSKSKTVAVKKAE</sequence>
<dbReference type="NCBIfam" id="TIGR00166">
    <property type="entry name" value="S6"/>
    <property type="match status" value="1"/>
</dbReference>
<comment type="function">
    <text evidence="2 4">Binds together with bS18 to 16S ribosomal RNA.</text>
</comment>
<dbReference type="EMBL" id="CP088155">
    <property type="protein sequence ID" value="WYM97331.1"/>
    <property type="molecule type" value="Genomic_DNA"/>
</dbReference>
<keyword evidence="7" id="KW-1185">Reference proteome</keyword>
<dbReference type="Gene3D" id="3.30.70.60">
    <property type="match status" value="1"/>
</dbReference>
<keyword evidence="4" id="KW-0694">RNA-binding</keyword>
<evidence type="ECO:0000256" key="2">
    <source>
        <dbReference type="ARBA" id="ARBA00035104"/>
    </source>
</evidence>
<accession>A0ABZ2TQX2</accession>
<gene>
    <name evidence="4 6" type="primary">rpsF</name>
    <name evidence="6" type="ORF">LQ356_00335</name>
</gene>
<dbReference type="CDD" id="cd00473">
    <property type="entry name" value="bS6"/>
    <property type="match status" value="1"/>
</dbReference>
<dbReference type="HAMAP" id="MF_00360">
    <property type="entry name" value="Ribosomal_bS6"/>
    <property type="match status" value="1"/>
</dbReference>
<organism evidence="6 7">
    <name type="scientific">Metamycoplasma faucium</name>
    <dbReference type="NCBI Taxonomy" id="56142"/>
    <lineage>
        <taxon>Bacteria</taxon>
        <taxon>Bacillati</taxon>
        <taxon>Mycoplasmatota</taxon>
        <taxon>Mycoplasmoidales</taxon>
        <taxon>Metamycoplasmataceae</taxon>
        <taxon>Metamycoplasma</taxon>
    </lineage>
</organism>
<feature type="region of interest" description="Disordered" evidence="5">
    <location>
        <begin position="115"/>
        <end position="154"/>
    </location>
</feature>
<evidence type="ECO:0000256" key="4">
    <source>
        <dbReference type="HAMAP-Rule" id="MF_00360"/>
    </source>
</evidence>
<dbReference type="InterPro" id="IPR014717">
    <property type="entry name" value="Transl_elong_EF1B/ribsomal_bS6"/>
</dbReference>
<proteinExistence type="inferred from homology"/>